<reference evidence="7" key="1">
    <citation type="submission" date="2014-11" db="EMBL/GenBank/DDBJ databases">
        <authorList>
            <person name="Otto D Thomas"/>
            <person name="Naeem Raeece"/>
        </authorList>
    </citation>
    <scope>NUCLEOTIDE SEQUENCE</scope>
</reference>
<dbReference type="InterPro" id="IPR003653">
    <property type="entry name" value="Peptidase_C48_C"/>
</dbReference>
<evidence type="ECO:0000256" key="4">
    <source>
        <dbReference type="ARBA" id="ARBA00022807"/>
    </source>
</evidence>
<dbReference type="PhylomeDB" id="A0A0G4FIV8"/>
<keyword evidence="4" id="KW-0788">Thiol protease</keyword>
<feature type="domain" description="Ubiquitin-like protease family profile" evidence="6">
    <location>
        <begin position="15"/>
        <end position="212"/>
    </location>
</feature>
<dbReference type="SUPFAM" id="SSF54001">
    <property type="entry name" value="Cysteine proteinases"/>
    <property type="match status" value="1"/>
</dbReference>
<dbReference type="PANTHER" id="PTHR12606">
    <property type="entry name" value="SENTRIN/SUMO-SPECIFIC PROTEASE"/>
    <property type="match status" value="1"/>
</dbReference>
<dbReference type="Gene3D" id="3.40.395.10">
    <property type="entry name" value="Adenoviral Proteinase, Chain A"/>
    <property type="match status" value="1"/>
</dbReference>
<evidence type="ECO:0000256" key="5">
    <source>
        <dbReference type="SAM" id="MobiDB-lite"/>
    </source>
</evidence>
<dbReference type="GO" id="GO:0005634">
    <property type="term" value="C:nucleus"/>
    <property type="evidence" value="ECO:0007669"/>
    <property type="project" value="TreeGrafter"/>
</dbReference>
<comment type="similarity">
    <text evidence="1">Belongs to the peptidase C48 family.</text>
</comment>
<dbReference type="PROSITE" id="PS50600">
    <property type="entry name" value="ULP_PROTEASE"/>
    <property type="match status" value="1"/>
</dbReference>
<organism evidence="7">
    <name type="scientific">Chromera velia CCMP2878</name>
    <dbReference type="NCBI Taxonomy" id="1169474"/>
    <lineage>
        <taxon>Eukaryota</taxon>
        <taxon>Sar</taxon>
        <taxon>Alveolata</taxon>
        <taxon>Colpodellida</taxon>
        <taxon>Chromeraceae</taxon>
        <taxon>Chromera</taxon>
    </lineage>
</organism>
<gene>
    <name evidence="7" type="ORF">Cvel_17271</name>
</gene>
<evidence type="ECO:0000256" key="1">
    <source>
        <dbReference type="ARBA" id="ARBA00005234"/>
    </source>
</evidence>
<accession>A0A0G4FIV8</accession>
<dbReference type="InterPro" id="IPR038765">
    <property type="entry name" value="Papain-like_cys_pep_sf"/>
</dbReference>
<evidence type="ECO:0000256" key="3">
    <source>
        <dbReference type="ARBA" id="ARBA00022801"/>
    </source>
</evidence>
<dbReference type="EMBL" id="CDMZ01000406">
    <property type="protein sequence ID" value="CEM13615.1"/>
    <property type="molecule type" value="Genomic_DNA"/>
</dbReference>
<protein>
    <recommendedName>
        <fullName evidence="6">Ubiquitin-like protease family profile domain-containing protein</fullName>
    </recommendedName>
</protein>
<keyword evidence="2" id="KW-0645">Protease</keyword>
<dbReference type="PANTHER" id="PTHR12606:SF141">
    <property type="entry name" value="GH15225P-RELATED"/>
    <property type="match status" value="1"/>
</dbReference>
<keyword evidence="3" id="KW-0378">Hydrolase</keyword>
<dbReference type="Pfam" id="PF02902">
    <property type="entry name" value="Peptidase_C48"/>
    <property type="match status" value="1"/>
</dbReference>
<feature type="region of interest" description="Disordered" evidence="5">
    <location>
        <begin position="407"/>
        <end position="430"/>
    </location>
</feature>
<evidence type="ECO:0000259" key="6">
    <source>
        <dbReference type="PROSITE" id="PS50600"/>
    </source>
</evidence>
<dbReference type="GO" id="GO:0016926">
    <property type="term" value="P:protein desumoylation"/>
    <property type="evidence" value="ECO:0007669"/>
    <property type="project" value="TreeGrafter"/>
</dbReference>
<sequence>MCKAMALHKTKTWKQSFPEGTVERLRDAVWLDNYAIDFYLASSLDALKTRELRDKIHVEDTSFFPLLMQQDLSGASLGGYSYEAIKARLQPESRRMKGKTLEEKEIILVPVHEEKVHWFLAVLLSPSLRHRMSPTLLAAAAQWVLVIVDPKSKHLSTWKKQNVVTPLKKLMKRENLIPTSSSLQVVGQVTGLPRQENDFDCGVFLCRYAVEILKDFCRYSSKKWFESANSSSLLTLIQASNNNGAQESESAPTPACFASLTQEAILGHRRAYYNLMDKWKREKAERANMWDTPAFKERRTVEMCDLVTDGAYSRRASLFAQIASRAKDLFDGISGVVGNPLKWQSPPAPLPNVTHGGDQTASMPSRQDALCLQIFTSRSQLPQALDGRICAFMELLVAHAAISETNAGRQTPEKRFSSRLVKPKQREERP</sequence>
<dbReference type="AlphaFoldDB" id="A0A0G4FIV8"/>
<dbReference type="GO" id="GO:0006508">
    <property type="term" value="P:proteolysis"/>
    <property type="evidence" value="ECO:0007669"/>
    <property type="project" value="UniProtKB-KW"/>
</dbReference>
<dbReference type="VEuPathDB" id="CryptoDB:Cvel_17271"/>
<dbReference type="GO" id="GO:0016929">
    <property type="term" value="F:deSUMOylase activity"/>
    <property type="evidence" value="ECO:0007669"/>
    <property type="project" value="TreeGrafter"/>
</dbReference>
<proteinExistence type="inferred from homology"/>
<name>A0A0G4FIV8_9ALVE</name>
<evidence type="ECO:0000256" key="2">
    <source>
        <dbReference type="ARBA" id="ARBA00022670"/>
    </source>
</evidence>
<evidence type="ECO:0000313" key="7">
    <source>
        <dbReference type="EMBL" id="CEM13615.1"/>
    </source>
</evidence>